<keyword evidence="6 8" id="KW-0472">Membrane</keyword>
<dbReference type="InterPro" id="IPR036259">
    <property type="entry name" value="MFS_trans_sf"/>
</dbReference>
<feature type="transmembrane region" description="Helical" evidence="8">
    <location>
        <begin position="249"/>
        <end position="266"/>
    </location>
</feature>
<keyword evidence="3" id="KW-1003">Cell membrane</keyword>
<gene>
    <name evidence="10" type="ORF">WDS16_19985</name>
</gene>
<reference evidence="10 11" key="1">
    <citation type="submission" date="2024-03" db="EMBL/GenBank/DDBJ databases">
        <title>Natural products discovery in diverse microorganisms through a two-stage MS feature dereplication strategy.</title>
        <authorList>
            <person name="Zhang R."/>
        </authorList>
    </citation>
    <scope>NUCLEOTIDE SEQUENCE [LARGE SCALE GENOMIC DNA]</scope>
    <source>
        <strain evidence="10 11">18930</strain>
    </source>
</reference>
<name>A0ABZ2PGX4_9NOCA</name>
<keyword evidence="4 8" id="KW-0812">Transmembrane</keyword>
<keyword evidence="11" id="KW-1185">Reference proteome</keyword>
<feature type="transmembrane region" description="Helical" evidence="8">
    <location>
        <begin position="322"/>
        <end position="344"/>
    </location>
</feature>
<feature type="transmembrane region" description="Helical" evidence="8">
    <location>
        <begin position="98"/>
        <end position="120"/>
    </location>
</feature>
<dbReference type="Gene3D" id="1.20.1250.20">
    <property type="entry name" value="MFS general substrate transporter like domains"/>
    <property type="match status" value="1"/>
</dbReference>
<feature type="transmembrane region" description="Helical" evidence="8">
    <location>
        <begin position="184"/>
        <end position="207"/>
    </location>
</feature>
<dbReference type="InterPro" id="IPR011701">
    <property type="entry name" value="MFS"/>
</dbReference>
<feature type="transmembrane region" description="Helical" evidence="8">
    <location>
        <begin position="351"/>
        <end position="370"/>
    </location>
</feature>
<dbReference type="Pfam" id="PF07690">
    <property type="entry name" value="MFS_1"/>
    <property type="match status" value="1"/>
</dbReference>
<dbReference type="EMBL" id="CP147846">
    <property type="protein sequence ID" value="WXG67505.1"/>
    <property type="molecule type" value="Genomic_DNA"/>
</dbReference>
<protein>
    <submittedName>
        <fullName evidence="10">MFS transporter</fullName>
    </submittedName>
</protein>
<dbReference type="RefSeq" id="WP_338887098.1">
    <property type="nucleotide sequence ID" value="NZ_CP147846.1"/>
</dbReference>
<dbReference type="Proteomes" id="UP001432000">
    <property type="component" value="Chromosome"/>
</dbReference>
<feature type="transmembrane region" description="Helical" evidence="8">
    <location>
        <begin position="29"/>
        <end position="56"/>
    </location>
</feature>
<keyword evidence="5 8" id="KW-1133">Transmembrane helix</keyword>
<evidence type="ECO:0000256" key="6">
    <source>
        <dbReference type="ARBA" id="ARBA00023136"/>
    </source>
</evidence>
<feature type="domain" description="Major facilitator superfamily (MFS) profile" evidence="9">
    <location>
        <begin position="31"/>
        <end position="493"/>
    </location>
</feature>
<evidence type="ECO:0000259" key="9">
    <source>
        <dbReference type="PROSITE" id="PS50850"/>
    </source>
</evidence>
<dbReference type="CDD" id="cd17321">
    <property type="entry name" value="MFS_MMR_MDR_like"/>
    <property type="match status" value="1"/>
</dbReference>
<dbReference type="NCBIfam" id="TIGR00711">
    <property type="entry name" value="efflux_EmrB"/>
    <property type="match status" value="1"/>
</dbReference>
<feature type="compositionally biased region" description="Polar residues" evidence="7">
    <location>
        <begin position="7"/>
        <end position="19"/>
    </location>
</feature>
<feature type="transmembrane region" description="Helical" evidence="8">
    <location>
        <begin position="68"/>
        <end position="86"/>
    </location>
</feature>
<evidence type="ECO:0000256" key="4">
    <source>
        <dbReference type="ARBA" id="ARBA00022692"/>
    </source>
</evidence>
<feature type="transmembrane region" description="Helical" evidence="8">
    <location>
        <begin position="219"/>
        <end position="237"/>
    </location>
</feature>
<feature type="transmembrane region" description="Helical" evidence="8">
    <location>
        <begin position="126"/>
        <end position="144"/>
    </location>
</feature>
<evidence type="ECO:0000313" key="10">
    <source>
        <dbReference type="EMBL" id="WXG67505.1"/>
    </source>
</evidence>
<feature type="transmembrane region" description="Helical" evidence="8">
    <location>
        <begin position="471"/>
        <end position="489"/>
    </location>
</feature>
<feature type="transmembrane region" description="Helical" evidence="8">
    <location>
        <begin position="376"/>
        <end position="396"/>
    </location>
</feature>
<proteinExistence type="predicted"/>
<evidence type="ECO:0000256" key="3">
    <source>
        <dbReference type="ARBA" id="ARBA00022475"/>
    </source>
</evidence>
<dbReference type="PANTHER" id="PTHR42718:SF46">
    <property type="entry name" value="BLR6921 PROTEIN"/>
    <property type="match status" value="1"/>
</dbReference>
<evidence type="ECO:0000256" key="2">
    <source>
        <dbReference type="ARBA" id="ARBA00022448"/>
    </source>
</evidence>
<dbReference type="InterPro" id="IPR020846">
    <property type="entry name" value="MFS_dom"/>
</dbReference>
<feature type="transmembrane region" description="Helical" evidence="8">
    <location>
        <begin position="156"/>
        <end position="178"/>
    </location>
</feature>
<evidence type="ECO:0000256" key="8">
    <source>
        <dbReference type="SAM" id="Phobius"/>
    </source>
</evidence>
<accession>A0ABZ2PGX4</accession>
<keyword evidence="2" id="KW-0813">Transport</keyword>
<evidence type="ECO:0000256" key="7">
    <source>
        <dbReference type="SAM" id="MobiDB-lite"/>
    </source>
</evidence>
<dbReference type="PANTHER" id="PTHR42718">
    <property type="entry name" value="MAJOR FACILITATOR SUPERFAMILY MULTIDRUG TRANSPORTER MFSC"/>
    <property type="match status" value="1"/>
</dbReference>
<comment type="subcellular location">
    <subcellularLocation>
        <location evidence="1">Cell membrane</location>
        <topology evidence="1">Multi-pass membrane protein</topology>
    </subcellularLocation>
</comment>
<dbReference type="PROSITE" id="PS00216">
    <property type="entry name" value="SUGAR_TRANSPORT_1"/>
    <property type="match status" value="1"/>
</dbReference>
<organism evidence="10 11">
    <name type="scientific">Rhodococcus sovatensis</name>
    <dbReference type="NCBI Taxonomy" id="1805840"/>
    <lineage>
        <taxon>Bacteria</taxon>
        <taxon>Bacillati</taxon>
        <taxon>Actinomycetota</taxon>
        <taxon>Actinomycetes</taxon>
        <taxon>Mycobacteriales</taxon>
        <taxon>Nocardiaceae</taxon>
        <taxon>Rhodococcus</taxon>
    </lineage>
</organism>
<dbReference type="InterPro" id="IPR005829">
    <property type="entry name" value="Sugar_transporter_CS"/>
</dbReference>
<dbReference type="Gene3D" id="1.20.1720.10">
    <property type="entry name" value="Multidrug resistance protein D"/>
    <property type="match status" value="1"/>
</dbReference>
<dbReference type="InterPro" id="IPR004638">
    <property type="entry name" value="EmrB-like"/>
</dbReference>
<dbReference type="SUPFAM" id="SSF103473">
    <property type="entry name" value="MFS general substrate transporter"/>
    <property type="match status" value="1"/>
</dbReference>
<sequence>MTALSPDDTTSSELATGETTEAKSHRNRWLILATLGLAQLMVVLDATVVNIALPAAQLDLGFDNSNRSWVVTAYALAFGSLLLLGGRLSDLFGRRNTFLVGLVGFAVMSAVGGAAVNFGMLVAARAGQGVFGALLAPAALSLLATTFTDPKERAKAFGIFGAIAGGGGALGLLLGGILTEWATWRWSLYVNLFFAAFAFVAGFILLAKHEVDVRPRLDIPGTVTVSAALFAIVYGFAHAESDGWGDTVTIAFLVVGAALLAVFFGIQQRVEHPLLPLRIILDRTRAGSFLAVFITGAGMFAVFLFLTYYLQNTLGFTPISTGFAFMPMIGALIVTATLSTAIVLPRFGPRILMTGGLLIAALGMGLLTQIDVDSSYSTHILPGLIIMGLGLGATMAPAMQGAISGVDPDDSGVASATVNTMQQIGGSIGTALLSTIAATAATSYVTDNMATAASAQALAAHAEVASYTTTFWWATGIFLLGAAISAIVVKPGLLPAAPEGAVVVGH</sequence>
<feature type="region of interest" description="Disordered" evidence="7">
    <location>
        <begin position="1"/>
        <end position="20"/>
    </location>
</feature>
<evidence type="ECO:0000256" key="1">
    <source>
        <dbReference type="ARBA" id="ARBA00004651"/>
    </source>
</evidence>
<feature type="transmembrane region" description="Helical" evidence="8">
    <location>
        <begin position="287"/>
        <end position="310"/>
    </location>
</feature>
<evidence type="ECO:0000313" key="11">
    <source>
        <dbReference type="Proteomes" id="UP001432000"/>
    </source>
</evidence>
<evidence type="ECO:0000256" key="5">
    <source>
        <dbReference type="ARBA" id="ARBA00022989"/>
    </source>
</evidence>
<dbReference type="PROSITE" id="PS50850">
    <property type="entry name" value="MFS"/>
    <property type="match status" value="1"/>
</dbReference>